<comment type="similarity">
    <text evidence="3">Belongs to the flavoredoxin family.</text>
</comment>
<evidence type="ECO:0000313" key="6">
    <source>
        <dbReference type="Proteomes" id="UP000235653"/>
    </source>
</evidence>
<dbReference type="OrthoDB" id="9794638at2"/>
<dbReference type="PANTHER" id="PTHR43567:SF1">
    <property type="entry name" value="FLAVOREDOXIN"/>
    <property type="match status" value="1"/>
</dbReference>
<dbReference type="Pfam" id="PF01613">
    <property type="entry name" value="Flavin_Reduct"/>
    <property type="match status" value="1"/>
</dbReference>
<gene>
    <name evidence="5" type="ORF">JP09_002630</name>
</gene>
<dbReference type="GO" id="GO:0016646">
    <property type="term" value="F:oxidoreductase activity, acting on the CH-NH group of donors, NAD or NADP as acceptor"/>
    <property type="evidence" value="ECO:0007669"/>
    <property type="project" value="UniProtKB-ARBA"/>
</dbReference>
<comment type="cofactor">
    <cofactor evidence="1">
        <name>FMN</name>
        <dbReference type="ChEBI" id="CHEBI:58210"/>
    </cofactor>
</comment>
<evidence type="ECO:0000256" key="1">
    <source>
        <dbReference type="ARBA" id="ARBA00001917"/>
    </source>
</evidence>
<dbReference type="RefSeq" id="WP_102330269.1">
    <property type="nucleotide sequence ID" value="NZ_CP058566.2"/>
</dbReference>
<keyword evidence="6" id="KW-1185">Reference proteome</keyword>
<comment type="caution">
    <text evidence="5">The sequence shown here is derived from an EMBL/GenBank/DDBJ whole genome shotgun (WGS) entry which is preliminary data.</text>
</comment>
<dbReference type="SMART" id="SM00903">
    <property type="entry name" value="Flavin_Reduct"/>
    <property type="match status" value="1"/>
</dbReference>
<dbReference type="AlphaFoldDB" id="A0A2P5P929"/>
<dbReference type="InterPro" id="IPR012349">
    <property type="entry name" value="Split_barrel_FMN-bd"/>
</dbReference>
<organism evidence="5 6">
    <name type="scientific">Dehalogenimonas etheniformans</name>
    <dbReference type="NCBI Taxonomy" id="1536648"/>
    <lineage>
        <taxon>Bacteria</taxon>
        <taxon>Bacillati</taxon>
        <taxon>Chloroflexota</taxon>
        <taxon>Dehalococcoidia</taxon>
        <taxon>Dehalococcoidales</taxon>
        <taxon>Dehalococcoidaceae</taxon>
        <taxon>Dehalogenimonas</taxon>
    </lineage>
</organism>
<dbReference type="SUPFAM" id="SSF50475">
    <property type="entry name" value="FMN-binding split barrel"/>
    <property type="match status" value="1"/>
</dbReference>
<feature type="domain" description="Flavin reductase like" evidence="4">
    <location>
        <begin position="12"/>
        <end position="159"/>
    </location>
</feature>
<dbReference type="Gene3D" id="2.30.110.10">
    <property type="entry name" value="Electron Transport, Fmn-binding Protein, Chain A"/>
    <property type="match status" value="1"/>
</dbReference>
<reference evidence="5 6" key="1">
    <citation type="journal article" date="2017" name="ISME J.">
        <title>Grape pomace compost harbors organohalide-respiring Dehalogenimonas species with novel reductive dehalogenase genes.</title>
        <authorList>
            <person name="Yang Y."/>
            <person name="Higgins S.A."/>
            <person name="Yan J."/>
            <person name="Simsir B."/>
            <person name="Chourey K."/>
            <person name="Iyer R."/>
            <person name="Hettich R.L."/>
            <person name="Baldwin B."/>
            <person name="Ogles D.M."/>
            <person name="Loffler F.E."/>
        </authorList>
    </citation>
    <scope>NUCLEOTIDE SEQUENCE [LARGE SCALE GENOMIC DNA]</scope>
    <source>
        <strain evidence="5 6">GP</strain>
    </source>
</reference>
<dbReference type="InterPro" id="IPR002563">
    <property type="entry name" value="Flavin_Rdtase-like_dom"/>
</dbReference>
<evidence type="ECO:0000259" key="4">
    <source>
        <dbReference type="SMART" id="SM00903"/>
    </source>
</evidence>
<accession>A0A2P5P929</accession>
<dbReference type="PANTHER" id="PTHR43567">
    <property type="entry name" value="FLAVOREDOXIN-RELATED-RELATED"/>
    <property type="match status" value="1"/>
</dbReference>
<sequence>MKEVSESTGAFYQHYPRTAVIICAYHDGKMDAMTCTWHCPLSSKPPLFGILLSPKRFTYQLIIDSGEFSVNFMSAESVGLLSAVGGTKGETTDKFAAFKISRDIPLKTNSPVLADAYAAYECRLTEDRQYGDHQLLVGEVVAVHLAVEAFTEDGSLNARAVTPAFYLGNDKYITKQKPTVEKIERIRS</sequence>
<dbReference type="InterPro" id="IPR052174">
    <property type="entry name" value="Flavoredoxin"/>
</dbReference>
<dbReference type="GO" id="GO:0010181">
    <property type="term" value="F:FMN binding"/>
    <property type="evidence" value="ECO:0007669"/>
    <property type="project" value="InterPro"/>
</dbReference>
<evidence type="ECO:0000256" key="3">
    <source>
        <dbReference type="ARBA" id="ARBA00038054"/>
    </source>
</evidence>
<dbReference type="EMBL" id="JQAN02000006">
    <property type="protein sequence ID" value="PPD58785.1"/>
    <property type="molecule type" value="Genomic_DNA"/>
</dbReference>
<keyword evidence="2" id="KW-0285">Flavoprotein</keyword>
<evidence type="ECO:0000256" key="2">
    <source>
        <dbReference type="ARBA" id="ARBA00022630"/>
    </source>
</evidence>
<proteinExistence type="inferred from homology"/>
<dbReference type="Proteomes" id="UP000235653">
    <property type="component" value="Unassembled WGS sequence"/>
</dbReference>
<evidence type="ECO:0000313" key="5">
    <source>
        <dbReference type="EMBL" id="PPD58785.1"/>
    </source>
</evidence>
<name>A0A2P5P929_9CHLR</name>
<protein>
    <submittedName>
        <fullName evidence="5">Flavin reductase family protein</fullName>
    </submittedName>
</protein>